<dbReference type="EMBL" id="GGEC01078134">
    <property type="protein sequence ID" value="MBX58618.1"/>
    <property type="molecule type" value="Transcribed_RNA"/>
</dbReference>
<protein>
    <submittedName>
        <fullName evidence="1">Uncharacterized protein</fullName>
    </submittedName>
</protein>
<evidence type="ECO:0000313" key="1">
    <source>
        <dbReference type="EMBL" id="MBX58618.1"/>
    </source>
</evidence>
<organism evidence="1">
    <name type="scientific">Rhizophora mucronata</name>
    <name type="common">Asiatic mangrove</name>
    <dbReference type="NCBI Taxonomy" id="61149"/>
    <lineage>
        <taxon>Eukaryota</taxon>
        <taxon>Viridiplantae</taxon>
        <taxon>Streptophyta</taxon>
        <taxon>Embryophyta</taxon>
        <taxon>Tracheophyta</taxon>
        <taxon>Spermatophyta</taxon>
        <taxon>Magnoliopsida</taxon>
        <taxon>eudicotyledons</taxon>
        <taxon>Gunneridae</taxon>
        <taxon>Pentapetalae</taxon>
        <taxon>rosids</taxon>
        <taxon>fabids</taxon>
        <taxon>Malpighiales</taxon>
        <taxon>Rhizophoraceae</taxon>
        <taxon>Rhizophora</taxon>
    </lineage>
</organism>
<dbReference type="AlphaFoldDB" id="A0A2P2PV67"/>
<accession>A0A2P2PV67</accession>
<sequence>MDGGGSWELMRSCSFLPSPLQQMEVFLHVCARRRLKVFVDQRESKRLGCGFYFLLKYKNIREIYDEK</sequence>
<name>A0A2P2PV67_RHIMU</name>
<proteinExistence type="predicted"/>
<reference evidence="1" key="1">
    <citation type="submission" date="2018-02" db="EMBL/GenBank/DDBJ databases">
        <title>Rhizophora mucronata_Transcriptome.</title>
        <authorList>
            <person name="Meera S.P."/>
            <person name="Sreeshan A."/>
            <person name="Augustine A."/>
        </authorList>
    </citation>
    <scope>NUCLEOTIDE SEQUENCE</scope>
    <source>
        <tissue evidence="1">Leaf</tissue>
    </source>
</reference>